<dbReference type="AlphaFoldDB" id="A0A3Q9FV31"/>
<dbReference type="RefSeq" id="WP_126619752.1">
    <property type="nucleotide sequence ID" value="NZ_CP034563.1"/>
</dbReference>
<evidence type="ECO:0000313" key="1">
    <source>
        <dbReference type="EMBL" id="AZQ65232.1"/>
    </source>
</evidence>
<dbReference type="OrthoDB" id="7012117at2"/>
<accession>A0A3Q9FV31</accession>
<keyword evidence="2" id="KW-1185">Reference proteome</keyword>
<dbReference type="EMBL" id="CP034563">
    <property type="protein sequence ID" value="AZQ65232.1"/>
    <property type="molecule type" value="Genomic_DNA"/>
</dbReference>
<sequence>MILEKKKLILDFICGKITQEIFEKSFPEINSQIYWEDEFNNAVKYQDTESIEYIFYLLQYIPDNFFYQMCKQLILLRWHNEHENIALSFQFFYKDPDCIDTVVQAMHLNCEHWDEEDDRDPFVRKCAYILGDLKTPYAIAKLKELSLSDDEIIKGYCTYQLKRIGEIT</sequence>
<dbReference type="Proteomes" id="UP000267268">
    <property type="component" value="Chromosome 2"/>
</dbReference>
<organism evidence="1 2">
    <name type="scientific">Flammeovirga pectinis</name>
    <dbReference type="NCBI Taxonomy" id="2494373"/>
    <lineage>
        <taxon>Bacteria</taxon>
        <taxon>Pseudomonadati</taxon>
        <taxon>Bacteroidota</taxon>
        <taxon>Cytophagia</taxon>
        <taxon>Cytophagales</taxon>
        <taxon>Flammeovirgaceae</taxon>
        <taxon>Flammeovirga</taxon>
    </lineage>
</organism>
<dbReference type="KEGG" id="fll:EI427_23755"/>
<evidence type="ECO:0000313" key="2">
    <source>
        <dbReference type="Proteomes" id="UP000267268"/>
    </source>
</evidence>
<gene>
    <name evidence="1" type="ORF">EI427_23755</name>
</gene>
<name>A0A3Q9FV31_9BACT</name>
<reference evidence="1 2" key="1">
    <citation type="submission" date="2018-12" db="EMBL/GenBank/DDBJ databases">
        <title>Flammeovirga pectinis sp. nov., isolated from the gut of the Korean scallop, Patinopecten yessoensis.</title>
        <authorList>
            <person name="Bae J.-W."/>
            <person name="Jeong Y.-S."/>
            <person name="Kang W."/>
        </authorList>
    </citation>
    <scope>NUCLEOTIDE SEQUENCE [LARGE SCALE GENOMIC DNA]</scope>
    <source>
        <strain evidence="1 2">L12M1</strain>
    </source>
</reference>
<proteinExistence type="predicted"/>
<protein>
    <submittedName>
        <fullName evidence="1">HEAT repeat domain-containing protein</fullName>
    </submittedName>
</protein>